<evidence type="ECO:0000313" key="2">
    <source>
        <dbReference type="Proteomes" id="UP000466966"/>
    </source>
</evidence>
<dbReference type="OrthoDB" id="7509162at2"/>
<proteinExistence type="predicted"/>
<reference evidence="1 2" key="1">
    <citation type="submission" date="2019-12" db="EMBL/GenBank/DDBJ databases">
        <title>Genomic-based taxomic classification of the family Erythrobacteraceae.</title>
        <authorList>
            <person name="Xu L."/>
        </authorList>
    </citation>
    <scope>NUCLEOTIDE SEQUENCE [LARGE SCALE GENOMIC DNA]</scope>
    <source>
        <strain evidence="1 2">M0322</strain>
    </source>
</reference>
<dbReference type="Proteomes" id="UP000466966">
    <property type="component" value="Unassembled WGS sequence"/>
</dbReference>
<organism evidence="1 2">
    <name type="scientific">Alteraurantiacibacter buctensis</name>
    <dbReference type="NCBI Taxonomy" id="1503981"/>
    <lineage>
        <taxon>Bacteria</taxon>
        <taxon>Pseudomonadati</taxon>
        <taxon>Pseudomonadota</taxon>
        <taxon>Alphaproteobacteria</taxon>
        <taxon>Sphingomonadales</taxon>
        <taxon>Erythrobacteraceae</taxon>
        <taxon>Alteraurantiacibacter</taxon>
    </lineage>
</organism>
<keyword evidence="2" id="KW-1185">Reference proteome</keyword>
<protein>
    <submittedName>
        <fullName evidence="1">Uncharacterized protein</fullName>
    </submittedName>
</protein>
<name>A0A844YWW7_9SPHN</name>
<evidence type="ECO:0000313" key="1">
    <source>
        <dbReference type="EMBL" id="MXO71468.1"/>
    </source>
</evidence>
<comment type="caution">
    <text evidence="1">The sequence shown here is derived from an EMBL/GenBank/DDBJ whole genome shotgun (WGS) entry which is preliminary data.</text>
</comment>
<gene>
    <name evidence="1" type="ORF">GRI99_07405</name>
</gene>
<dbReference type="AlphaFoldDB" id="A0A844YWW7"/>
<dbReference type="RefSeq" id="WP_160771378.1">
    <property type="nucleotide sequence ID" value="NZ_WTYV01000002.1"/>
</dbReference>
<dbReference type="EMBL" id="WTYV01000002">
    <property type="protein sequence ID" value="MXO71468.1"/>
    <property type="molecule type" value="Genomic_DNA"/>
</dbReference>
<sequence length="70" mass="7548">MRSTFGEASVRLYFLDHEAEGGAAETVFYGPLSEAMRLAGQQPEEVQAGLFIATDNDVVAWLDLVDDAGV</sequence>
<accession>A0A844YWW7</accession>